<keyword evidence="4" id="KW-0472">Membrane</keyword>
<reference evidence="5" key="2">
    <citation type="journal article" date="2021" name="PeerJ">
        <title>Extensive microbial diversity within the chicken gut microbiome revealed by metagenomics and culture.</title>
        <authorList>
            <person name="Gilroy R."/>
            <person name="Ravi A."/>
            <person name="Getino M."/>
            <person name="Pursley I."/>
            <person name="Horton D.L."/>
            <person name="Alikhan N.F."/>
            <person name="Baker D."/>
            <person name="Gharbi K."/>
            <person name="Hall N."/>
            <person name="Watson M."/>
            <person name="Adriaenssens E.M."/>
            <person name="Foster-Nyarko E."/>
            <person name="Jarju S."/>
            <person name="Secka A."/>
            <person name="Antonio M."/>
            <person name="Oren A."/>
            <person name="Chaudhuri R.R."/>
            <person name="La Ragione R."/>
            <person name="Hildebrand F."/>
            <person name="Pallen M.J."/>
        </authorList>
    </citation>
    <scope>NUCLEOTIDE SEQUENCE</scope>
    <source>
        <strain evidence="5">F6-4510</strain>
    </source>
</reference>
<dbReference type="InterPro" id="IPR019734">
    <property type="entry name" value="TPR_rpt"/>
</dbReference>
<dbReference type="PROSITE" id="PS50005">
    <property type="entry name" value="TPR"/>
    <property type="match status" value="1"/>
</dbReference>
<dbReference type="InterPro" id="IPR011990">
    <property type="entry name" value="TPR-like_helical_dom_sf"/>
</dbReference>
<keyword evidence="1" id="KW-0677">Repeat</keyword>
<dbReference type="Pfam" id="PF13181">
    <property type="entry name" value="TPR_8"/>
    <property type="match status" value="2"/>
</dbReference>
<dbReference type="GO" id="GO:0006620">
    <property type="term" value="P:post-translational protein targeting to endoplasmic reticulum membrane"/>
    <property type="evidence" value="ECO:0007669"/>
    <property type="project" value="TreeGrafter"/>
</dbReference>
<dbReference type="PANTHER" id="PTHR45831:SF2">
    <property type="entry name" value="LD24721P"/>
    <property type="match status" value="1"/>
</dbReference>
<organism evidence="5 6">
    <name type="scientific">Candidatus Fimicola merdigallinarum</name>
    <dbReference type="NCBI Taxonomy" id="2840819"/>
    <lineage>
        <taxon>Bacteria</taxon>
        <taxon>Bacillati</taxon>
        <taxon>Bacillota</taxon>
        <taxon>Clostridia</taxon>
        <taxon>Lachnospirales</taxon>
        <taxon>Lachnospiraceae</taxon>
        <taxon>Lachnospiraceae incertae sedis</taxon>
        <taxon>Candidatus Fimicola</taxon>
    </lineage>
</organism>
<dbReference type="EMBL" id="JADIMX010000015">
    <property type="protein sequence ID" value="MBO8433826.1"/>
    <property type="molecule type" value="Genomic_DNA"/>
</dbReference>
<evidence type="ECO:0000313" key="5">
    <source>
        <dbReference type="EMBL" id="MBO8433826.1"/>
    </source>
</evidence>
<evidence type="ECO:0000256" key="2">
    <source>
        <dbReference type="ARBA" id="ARBA00022803"/>
    </source>
</evidence>
<gene>
    <name evidence="5" type="ORF">IAC55_00705</name>
</gene>
<dbReference type="PROSITE" id="PS50293">
    <property type="entry name" value="TPR_REGION"/>
    <property type="match status" value="1"/>
</dbReference>
<keyword evidence="2 3" id="KW-0802">TPR repeat</keyword>
<dbReference type="Proteomes" id="UP000823611">
    <property type="component" value="Unassembled WGS sequence"/>
</dbReference>
<protein>
    <submittedName>
        <fullName evidence="5">Tetratricopeptide repeat protein</fullName>
    </submittedName>
</protein>
<dbReference type="SUPFAM" id="SSF48452">
    <property type="entry name" value="TPR-like"/>
    <property type="match status" value="1"/>
</dbReference>
<proteinExistence type="predicted"/>
<evidence type="ECO:0000313" key="6">
    <source>
        <dbReference type="Proteomes" id="UP000823611"/>
    </source>
</evidence>
<comment type="caution">
    <text evidence="5">The sequence shown here is derived from an EMBL/GenBank/DDBJ whole genome shotgun (WGS) entry which is preliminary data.</text>
</comment>
<dbReference type="GO" id="GO:0060090">
    <property type="term" value="F:molecular adaptor activity"/>
    <property type="evidence" value="ECO:0007669"/>
    <property type="project" value="TreeGrafter"/>
</dbReference>
<dbReference type="GO" id="GO:0072380">
    <property type="term" value="C:TRC complex"/>
    <property type="evidence" value="ECO:0007669"/>
    <property type="project" value="TreeGrafter"/>
</dbReference>
<sequence length="308" mass="35022">MKCPNCGYLFENGRVCQKCNSDIYLYIKTVNASTRLYNKALELVQTGDLSEAENNLEKSIEFNKYNVDARNLLGIVYLEKGKVGDALKEWVISSSIKKENNRASEYVENLYKNARSMDKMNDAVRMYNKSIVHIKNGSVDLAIIGLKKALGFNKKLVDAYNLLGLCYIETKKYNTAKKYLNKAIKIDSNNEITKKYISYINSLNKSNKNNPEDVEIEDNTDKKNNLTYREHKKRFSPIGRGEIIAFLIGGICTTLLLFTLVVPSMVENRDNHINNLTNSLNENGVEGSKNDIDSLIKENDTLKNQVNE</sequence>
<dbReference type="PANTHER" id="PTHR45831">
    <property type="entry name" value="LD24721P"/>
    <property type="match status" value="1"/>
</dbReference>
<keyword evidence="4" id="KW-1133">Transmembrane helix</keyword>
<dbReference type="Gene3D" id="1.25.40.10">
    <property type="entry name" value="Tetratricopeptide repeat domain"/>
    <property type="match status" value="1"/>
</dbReference>
<accession>A0A9D9DUE3</accession>
<keyword evidence="4" id="KW-0812">Transmembrane</keyword>
<evidence type="ECO:0000256" key="4">
    <source>
        <dbReference type="SAM" id="Phobius"/>
    </source>
</evidence>
<reference evidence="5" key="1">
    <citation type="submission" date="2020-10" db="EMBL/GenBank/DDBJ databases">
        <authorList>
            <person name="Gilroy R."/>
        </authorList>
    </citation>
    <scope>NUCLEOTIDE SEQUENCE</scope>
    <source>
        <strain evidence="5">F6-4510</strain>
    </source>
</reference>
<dbReference type="SMART" id="SM00028">
    <property type="entry name" value="TPR"/>
    <property type="match status" value="4"/>
</dbReference>
<feature type="transmembrane region" description="Helical" evidence="4">
    <location>
        <begin position="243"/>
        <end position="266"/>
    </location>
</feature>
<evidence type="ECO:0000256" key="1">
    <source>
        <dbReference type="ARBA" id="ARBA00022737"/>
    </source>
</evidence>
<evidence type="ECO:0000256" key="3">
    <source>
        <dbReference type="PROSITE-ProRule" id="PRU00339"/>
    </source>
</evidence>
<dbReference type="InterPro" id="IPR047150">
    <property type="entry name" value="SGT"/>
</dbReference>
<name>A0A9D9DUE3_9FIRM</name>
<dbReference type="AlphaFoldDB" id="A0A9D9DUE3"/>
<feature type="non-terminal residue" evidence="5">
    <location>
        <position position="308"/>
    </location>
</feature>
<feature type="repeat" description="TPR" evidence="3">
    <location>
        <begin position="157"/>
        <end position="190"/>
    </location>
</feature>
<dbReference type="GO" id="GO:0016020">
    <property type="term" value="C:membrane"/>
    <property type="evidence" value="ECO:0007669"/>
    <property type="project" value="TreeGrafter"/>
</dbReference>